<dbReference type="GO" id="GO:0004673">
    <property type="term" value="F:protein histidine kinase activity"/>
    <property type="evidence" value="ECO:0007669"/>
    <property type="project" value="UniProtKB-EC"/>
</dbReference>
<dbReference type="InterPro" id="IPR005467">
    <property type="entry name" value="His_kinase_dom"/>
</dbReference>
<name>A0A4R5PPJ0_9HYPH</name>
<evidence type="ECO:0000256" key="1">
    <source>
        <dbReference type="ARBA" id="ARBA00000085"/>
    </source>
</evidence>
<dbReference type="Pfam" id="PF07568">
    <property type="entry name" value="HisKA_2"/>
    <property type="match status" value="1"/>
</dbReference>
<dbReference type="SMART" id="SM00387">
    <property type="entry name" value="HATPase_c"/>
    <property type="match status" value="1"/>
</dbReference>
<keyword evidence="10" id="KW-0067">ATP-binding</keyword>
<evidence type="ECO:0000256" key="10">
    <source>
        <dbReference type="ARBA" id="ARBA00022840"/>
    </source>
</evidence>
<feature type="transmembrane region" description="Helical" evidence="13">
    <location>
        <begin position="18"/>
        <end position="38"/>
    </location>
</feature>
<dbReference type="Gene3D" id="3.30.565.10">
    <property type="entry name" value="Histidine kinase-like ATPase, C-terminal domain"/>
    <property type="match status" value="1"/>
</dbReference>
<dbReference type="PANTHER" id="PTHR41523:SF8">
    <property type="entry name" value="ETHYLENE RESPONSE SENSOR PROTEIN"/>
    <property type="match status" value="1"/>
</dbReference>
<dbReference type="SMART" id="SM00911">
    <property type="entry name" value="HWE_HK"/>
    <property type="match status" value="1"/>
</dbReference>
<evidence type="ECO:0000256" key="12">
    <source>
        <dbReference type="ARBA" id="ARBA00023136"/>
    </source>
</evidence>
<evidence type="ECO:0000256" key="8">
    <source>
        <dbReference type="ARBA" id="ARBA00022741"/>
    </source>
</evidence>
<dbReference type="EC" id="2.7.13.3" evidence="3"/>
<evidence type="ECO:0000256" key="4">
    <source>
        <dbReference type="ARBA" id="ARBA00022475"/>
    </source>
</evidence>
<dbReference type="InterPro" id="IPR011495">
    <property type="entry name" value="Sig_transdc_His_kin_sub2_dim/P"/>
</dbReference>
<keyword evidence="7 13" id="KW-0812">Transmembrane</keyword>
<protein>
    <recommendedName>
        <fullName evidence="3">histidine kinase</fullName>
        <ecNumber evidence="3">2.7.13.3</ecNumber>
    </recommendedName>
</protein>
<evidence type="ECO:0000313" key="15">
    <source>
        <dbReference type="EMBL" id="TDH39010.1"/>
    </source>
</evidence>
<reference evidence="15 16" key="1">
    <citation type="journal article" date="2013" name="Int. J. Syst. Evol. Microbiol.">
        <title>Hoeflea suaedae sp. nov., an endophytic bacterium isolated from the root of the halophyte Suaeda maritima.</title>
        <authorList>
            <person name="Chung E.J."/>
            <person name="Park J.A."/>
            <person name="Pramanik P."/>
            <person name="Bibi F."/>
            <person name="Jeon C.O."/>
            <person name="Chung Y.R."/>
        </authorList>
    </citation>
    <scope>NUCLEOTIDE SEQUENCE [LARGE SCALE GENOMIC DNA]</scope>
    <source>
        <strain evidence="15 16">YC6898</strain>
    </source>
</reference>
<evidence type="ECO:0000256" key="5">
    <source>
        <dbReference type="ARBA" id="ARBA00022553"/>
    </source>
</evidence>
<dbReference type="EMBL" id="SMSI01000001">
    <property type="protein sequence ID" value="TDH39010.1"/>
    <property type="molecule type" value="Genomic_DNA"/>
</dbReference>
<proteinExistence type="predicted"/>
<keyword evidence="9" id="KW-0418">Kinase</keyword>
<dbReference type="CDD" id="cd12915">
    <property type="entry name" value="PDC2_DGC_like"/>
    <property type="match status" value="1"/>
</dbReference>
<dbReference type="RefSeq" id="WP_133283843.1">
    <property type="nucleotide sequence ID" value="NZ_SMSI01000001.1"/>
</dbReference>
<dbReference type="PROSITE" id="PS50109">
    <property type="entry name" value="HIS_KIN"/>
    <property type="match status" value="1"/>
</dbReference>
<dbReference type="InterPro" id="IPR033479">
    <property type="entry name" value="dCache_1"/>
</dbReference>
<dbReference type="OrthoDB" id="9767435at2"/>
<dbReference type="AlphaFoldDB" id="A0A4R5PPJ0"/>
<dbReference type="SUPFAM" id="SSF55874">
    <property type="entry name" value="ATPase domain of HSP90 chaperone/DNA topoisomerase II/histidine kinase"/>
    <property type="match status" value="1"/>
</dbReference>
<gene>
    <name evidence="15" type="ORF">E2A64_07970</name>
</gene>
<evidence type="ECO:0000256" key="9">
    <source>
        <dbReference type="ARBA" id="ARBA00022777"/>
    </source>
</evidence>
<keyword evidence="5" id="KW-0597">Phosphoprotein</keyword>
<comment type="catalytic activity">
    <reaction evidence="1">
        <text>ATP + protein L-histidine = ADP + protein N-phospho-L-histidine.</text>
        <dbReference type="EC" id="2.7.13.3"/>
    </reaction>
</comment>
<dbReference type="Pfam" id="PF02518">
    <property type="entry name" value="HATPase_c"/>
    <property type="match status" value="1"/>
</dbReference>
<comment type="caution">
    <text evidence="15">The sequence shown here is derived from an EMBL/GenBank/DDBJ whole genome shotgun (WGS) entry which is preliminary data.</text>
</comment>
<keyword evidence="4" id="KW-1003">Cell membrane</keyword>
<feature type="transmembrane region" description="Helical" evidence="13">
    <location>
        <begin position="279"/>
        <end position="301"/>
    </location>
</feature>
<sequence length="516" mass="57398">MTETDFRPEPAVRSIRKLALFGLLLVVIMAVTMVVMEYRAEQAKAELRAHTSAHVVATQFEWLLEASAQALRRIERAVNERAENRDSDAITNLNAAVENLPSSFQFSVYDRTGKLTYSSIDNVPGINVSDRDYFGELQRGAELVISPALVSRQDGRAIFIIARRIMRDGRFAGVATIAVPSAVLTNLSESLSLSGASTVSLIRSDGWLIARSPAIAAVDLSKSEVFTRLKEKSDGYYHATSPADGVSRIVGYWRVNNWPVVALAGLDQRAVRSEFWRVLQFWLVLAAPVLLVLGFVVNRLFKTLRRDEQKAIALQLANERNAFLLREIHHRVKNNLQTVMSLIRLQKMPQDDKDSLLGRIASMVAVHQEMYSTDRFENVEVAAYLRKLVEEISQAYGREVDVAFSADPVHLSGDRAMQLGLLYNELISNAFKHAWSEGSQAHLDISLTEDENGMAELIVADNGRGFVETGQKKNMGSRLIVAFVSQLGGEMETVNDNGTKVIVRFPVEQPGPEPVE</sequence>
<evidence type="ECO:0000259" key="14">
    <source>
        <dbReference type="PROSITE" id="PS50109"/>
    </source>
</evidence>
<evidence type="ECO:0000256" key="11">
    <source>
        <dbReference type="ARBA" id="ARBA00022989"/>
    </source>
</evidence>
<dbReference type="PANTHER" id="PTHR41523">
    <property type="entry name" value="TWO-COMPONENT SYSTEM SENSOR PROTEIN"/>
    <property type="match status" value="1"/>
</dbReference>
<keyword evidence="8" id="KW-0547">Nucleotide-binding</keyword>
<feature type="domain" description="Histidine kinase" evidence="14">
    <location>
        <begin position="327"/>
        <end position="509"/>
    </location>
</feature>
<evidence type="ECO:0000313" key="16">
    <source>
        <dbReference type="Proteomes" id="UP000295131"/>
    </source>
</evidence>
<dbReference type="InterPro" id="IPR036890">
    <property type="entry name" value="HATPase_C_sf"/>
</dbReference>
<dbReference type="Proteomes" id="UP000295131">
    <property type="component" value="Unassembled WGS sequence"/>
</dbReference>
<keyword evidence="16" id="KW-1185">Reference proteome</keyword>
<keyword evidence="6" id="KW-0808">Transferase</keyword>
<organism evidence="15 16">
    <name type="scientific">Pseudohoeflea suaedae</name>
    <dbReference type="NCBI Taxonomy" id="877384"/>
    <lineage>
        <taxon>Bacteria</taxon>
        <taxon>Pseudomonadati</taxon>
        <taxon>Pseudomonadota</taxon>
        <taxon>Alphaproteobacteria</taxon>
        <taxon>Hyphomicrobiales</taxon>
        <taxon>Rhizobiaceae</taxon>
        <taxon>Pseudohoeflea</taxon>
    </lineage>
</organism>
<dbReference type="InterPro" id="IPR003594">
    <property type="entry name" value="HATPase_dom"/>
</dbReference>
<evidence type="ECO:0000256" key="7">
    <source>
        <dbReference type="ARBA" id="ARBA00022692"/>
    </source>
</evidence>
<dbReference type="GO" id="GO:0005886">
    <property type="term" value="C:plasma membrane"/>
    <property type="evidence" value="ECO:0007669"/>
    <property type="project" value="UniProtKB-SubCell"/>
</dbReference>
<dbReference type="Pfam" id="PF02743">
    <property type="entry name" value="dCache_1"/>
    <property type="match status" value="1"/>
</dbReference>
<dbReference type="GO" id="GO:0005524">
    <property type="term" value="F:ATP binding"/>
    <property type="evidence" value="ECO:0007669"/>
    <property type="project" value="UniProtKB-KW"/>
</dbReference>
<dbReference type="Gene3D" id="3.30.450.20">
    <property type="entry name" value="PAS domain"/>
    <property type="match status" value="3"/>
</dbReference>
<keyword evidence="12 13" id="KW-0472">Membrane</keyword>
<dbReference type="CDD" id="cd12914">
    <property type="entry name" value="PDC1_DGC_like"/>
    <property type="match status" value="1"/>
</dbReference>
<evidence type="ECO:0000256" key="3">
    <source>
        <dbReference type="ARBA" id="ARBA00012438"/>
    </source>
</evidence>
<comment type="subcellular location">
    <subcellularLocation>
        <location evidence="2">Cell membrane</location>
        <topology evidence="2">Multi-pass membrane protein</topology>
    </subcellularLocation>
</comment>
<dbReference type="InterPro" id="IPR011102">
    <property type="entry name" value="Sig_transdc_His_kinase_HWE"/>
</dbReference>
<accession>A0A4R5PPJ0</accession>
<evidence type="ECO:0000256" key="6">
    <source>
        <dbReference type="ARBA" id="ARBA00022679"/>
    </source>
</evidence>
<evidence type="ECO:0000256" key="13">
    <source>
        <dbReference type="SAM" id="Phobius"/>
    </source>
</evidence>
<evidence type="ECO:0000256" key="2">
    <source>
        <dbReference type="ARBA" id="ARBA00004651"/>
    </source>
</evidence>
<keyword evidence="11 13" id="KW-1133">Transmembrane helix</keyword>